<keyword evidence="2" id="KW-1185">Reference proteome</keyword>
<gene>
    <name evidence="1" type="ORF">WFZ85_12940</name>
</gene>
<dbReference type="RefSeq" id="WP_342696718.1">
    <property type="nucleotide sequence ID" value="NZ_JBCGDO010000020.1"/>
</dbReference>
<dbReference type="InterPro" id="IPR012657">
    <property type="entry name" value="23S_rRNA-intervening_sequence"/>
</dbReference>
<sequence length="134" mass="15696">MRHNYKNLKVWQLGIEIANDISDILLEFPKHERYDLSSQMSRCSVSIPSNIAEGSSRTDKSFSHFVDIALDSSFELITQLIVAKHRKYIDEETFIKLEKKIEEFQRMTMSFQNGLKKSIFSMIPSIFYSLFSIF</sequence>
<dbReference type="Gene3D" id="1.20.1440.60">
    <property type="entry name" value="23S rRNA-intervening sequence"/>
    <property type="match status" value="1"/>
</dbReference>
<comment type="caution">
    <text evidence="1">The sequence shown here is derived from an EMBL/GenBank/DDBJ whole genome shotgun (WGS) entry which is preliminary data.</text>
</comment>
<dbReference type="Proteomes" id="UP001460072">
    <property type="component" value="Unassembled WGS sequence"/>
</dbReference>
<dbReference type="EMBL" id="JBCGDO010000020">
    <property type="protein sequence ID" value="MEM0543523.1"/>
    <property type="molecule type" value="Genomic_DNA"/>
</dbReference>
<dbReference type="NCBIfam" id="TIGR02436">
    <property type="entry name" value="four helix bundle protein"/>
    <property type="match status" value="1"/>
</dbReference>
<dbReference type="PANTHER" id="PTHR38471">
    <property type="entry name" value="FOUR HELIX BUNDLE PROTEIN"/>
    <property type="match status" value="1"/>
</dbReference>
<dbReference type="SUPFAM" id="SSF158446">
    <property type="entry name" value="IVS-encoded protein-like"/>
    <property type="match status" value="1"/>
</dbReference>
<accession>A0ABU9N7L2</accession>
<name>A0ABU9N7L2_9FLAO</name>
<organism evidence="1 2">
    <name type="scientific">Flavobacterium aureirubrum</name>
    <dbReference type="NCBI Taxonomy" id="3133147"/>
    <lineage>
        <taxon>Bacteria</taxon>
        <taxon>Pseudomonadati</taxon>
        <taxon>Bacteroidota</taxon>
        <taxon>Flavobacteriia</taxon>
        <taxon>Flavobacteriales</taxon>
        <taxon>Flavobacteriaceae</taxon>
        <taxon>Flavobacterium</taxon>
    </lineage>
</organism>
<proteinExistence type="predicted"/>
<dbReference type="InterPro" id="IPR036583">
    <property type="entry name" value="23S_rRNA_IVS_sf"/>
</dbReference>
<evidence type="ECO:0000313" key="1">
    <source>
        <dbReference type="EMBL" id="MEM0543523.1"/>
    </source>
</evidence>
<evidence type="ECO:0000313" key="2">
    <source>
        <dbReference type="Proteomes" id="UP001460072"/>
    </source>
</evidence>
<dbReference type="CDD" id="cd16377">
    <property type="entry name" value="23S_rRNA_IVP_like"/>
    <property type="match status" value="1"/>
</dbReference>
<protein>
    <submittedName>
        <fullName evidence="1">Four helix bundle protein</fullName>
    </submittedName>
</protein>
<reference evidence="1 2" key="1">
    <citation type="submission" date="2024-03" db="EMBL/GenBank/DDBJ databases">
        <title>Two novel species of the genus Flavobacterium exhibiting potentially degradation of complex polysaccharides.</title>
        <authorList>
            <person name="Lian X."/>
        </authorList>
    </citation>
    <scope>NUCLEOTIDE SEQUENCE [LARGE SCALE GENOMIC DNA]</scope>
    <source>
        <strain evidence="2">j3</strain>
    </source>
</reference>
<dbReference type="Pfam" id="PF05635">
    <property type="entry name" value="23S_rRNA_IVP"/>
    <property type="match status" value="1"/>
</dbReference>
<dbReference type="PANTHER" id="PTHR38471:SF2">
    <property type="entry name" value="FOUR HELIX BUNDLE PROTEIN"/>
    <property type="match status" value="1"/>
</dbReference>